<sequence>MPLEVLILRLWRLRLRVALVALLLSGAGAGTLFALPRSFVAEAVVAPSETTGIATSSLLSASPAFSGLLDPRPSGNFAIYLGALRSAEAAMRLVEATPLLALLNERRAAGPAGALRRALGLRMEMDLDDARNWLARNLAVTQTLGSVTWTLSLAHPDRDQALDALRHLHAFAEAKVRADLEDMARRRVVALEARLVREQDLYIRQSLYEMLAQQQRVGLVVAADEAVAARLVSAPLVEQRASLPNRPLLLLLLLVTAPLAALAVVAAGILLARPLPDGPAMPHQAYRMEPAE</sequence>
<keyword evidence="1" id="KW-0472">Membrane</keyword>
<keyword evidence="3" id="KW-1185">Reference proteome</keyword>
<protein>
    <recommendedName>
        <fullName evidence="4">Polysaccharide chain length determinant N-terminal domain-containing protein</fullName>
    </recommendedName>
</protein>
<dbReference type="EMBL" id="JAAVTX010000002">
    <property type="protein sequence ID" value="NKE44684.1"/>
    <property type="molecule type" value="Genomic_DNA"/>
</dbReference>
<feature type="transmembrane region" description="Helical" evidence="1">
    <location>
        <begin position="248"/>
        <end position="272"/>
    </location>
</feature>
<keyword evidence="1" id="KW-1133">Transmembrane helix</keyword>
<evidence type="ECO:0000313" key="2">
    <source>
        <dbReference type="EMBL" id="NKE44684.1"/>
    </source>
</evidence>
<comment type="caution">
    <text evidence="2">The sequence shown here is derived from an EMBL/GenBank/DDBJ whole genome shotgun (WGS) entry which is preliminary data.</text>
</comment>
<dbReference type="Proteomes" id="UP000765160">
    <property type="component" value="Unassembled WGS sequence"/>
</dbReference>
<evidence type="ECO:0000256" key="1">
    <source>
        <dbReference type="SAM" id="Phobius"/>
    </source>
</evidence>
<accession>A0ABX1EXA3</accession>
<gene>
    <name evidence="2" type="ORF">HB662_07840</name>
</gene>
<dbReference type="RefSeq" id="WP_168048899.1">
    <property type="nucleotide sequence ID" value="NZ_JAATJR010000002.1"/>
</dbReference>
<evidence type="ECO:0000313" key="3">
    <source>
        <dbReference type="Proteomes" id="UP000765160"/>
    </source>
</evidence>
<keyword evidence="1" id="KW-0812">Transmembrane</keyword>
<name>A0ABX1EXA3_9PROT</name>
<proteinExistence type="predicted"/>
<evidence type="ECO:0008006" key="4">
    <source>
        <dbReference type="Google" id="ProtNLM"/>
    </source>
</evidence>
<organism evidence="2 3">
    <name type="scientific">Falsiroseomonas frigidaquae</name>
    <dbReference type="NCBI Taxonomy" id="487318"/>
    <lineage>
        <taxon>Bacteria</taxon>
        <taxon>Pseudomonadati</taxon>
        <taxon>Pseudomonadota</taxon>
        <taxon>Alphaproteobacteria</taxon>
        <taxon>Acetobacterales</taxon>
        <taxon>Roseomonadaceae</taxon>
        <taxon>Falsiroseomonas</taxon>
    </lineage>
</organism>
<reference evidence="2 3" key="1">
    <citation type="submission" date="2020-03" db="EMBL/GenBank/DDBJ databases">
        <title>Roseomonas selenitidurans sp. nov. isolated from soil.</title>
        <authorList>
            <person name="Liu H."/>
        </authorList>
    </citation>
    <scope>NUCLEOTIDE SEQUENCE [LARGE SCALE GENOMIC DNA]</scope>
    <source>
        <strain evidence="2 3">JCM 15073</strain>
    </source>
</reference>